<name>A0A560HEW8_9PROT</name>
<feature type="modified residue" description="4-aspartylphosphate" evidence="6">
    <location>
        <position position="63"/>
    </location>
</feature>
<evidence type="ECO:0000259" key="7">
    <source>
        <dbReference type="PROSITE" id="PS50043"/>
    </source>
</evidence>
<dbReference type="SUPFAM" id="SSF52172">
    <property type="entry name" value="CheY-like"/>
    <property type="match status" value="1"/>
</dbReference>
<dbReference type="InterPro" id="IPR039420">
    <property type="entry name" value="WalR-like"/>
</dbReference>
<dbReference type="GO" id="GO:0000976">
    <property type="term" value="F:transcription cis-regulatory region binding"/>
    <property type="evidence" value="ECO:0007669"/>
    <property type="project" value="TreeGrafter"/>
</dbReference>
<evidence type="ECO:0000256" key="4">
    <source>
        <dbReference type="ARBA" id="ARBA00023125"/>
    </source>
</evidence>
<dbReference type="GO" id="GO:0032993">
    <property type="term" value="C:protein-DNA complex"/>
    <property type="evidence" value="ECO:0007669"/>
    <property type="project" value="TreeGrafter"/>
</dbReference>
<feature type="domain" description="Response regulatory" evidence="8">
    <location>
        <begin position="14"/>
        <end position="130"/>
    </location>
</feature>
<organism evidence="9 10">
    <name type="scientific">Nitrospirillum amazonense</name>
    <dbReference type="NCBI Taxonomy" id="28077"/>
    <lineage>
        <taxon>Bacteria</taxon>
        <taxon>Pseudomonadati</taxon>
        <taxon>Pseudomonadota</taxon>
        <taxon>Alphaproteobacteria</taxon>
        <taxon>Rhodospirillales</taxon>
        <taxon>Azospirillaceae</taxon>
        <taxon>Nitrospirillum</taxon>
    </lineage>
</organism>
<dbReference type="Gene3D" id="3.40.50.2300">
    <property type="match status" value="1"/>
</dbReference>
<dbReference type="RefSeq" id="WP_246130228.1">
    <property type="nucleotide sequence ID" value="NZ_VITR01000004.1"/>
</dbReference>
<evidence type="ECO:0000256" key="3">
    <source>
        <dbReference type="ARBA" id="ARBA00023015"/>
    </source>
</evidence>
<keyword evidence="10" id="KW-1185">Reference proteome</keyword>
<keyword evidence="5" id="KW-0804">Transcription</keyword>
<dbReference type="SMART" id="SM00448">
    <property type="entry name" value="REC"/>
    <property type="match status" value="1"/>
</dbReference>
<evidence type="ECO:0000256" key="2">
    <source>
        <dbReference type="ARBA" id="ARBA00023012"/>
    </source>
</evidence>
<reference evidence="9 10" key="1">
    <citation type="submission" date="2019-06" db="EMBL/GenBank/DDBJ databases">
        <title>Genomic Encyclopedia of Type Strains, Phase IV (KMG-V): Genome sequencing to study the core and pangenomes of soil and plant-associated prokaryotes.</title>
        <authorList>
            <person name="Whitman W."/>
        </authorList>
    </citation>
    <scope>NUCLEOTIDE SEQUENCE [LARGE SCALE GENOMIC DNA]</scope>
    <source>
        <strain evidence="9 10">BR 11622</strain>
    </source>
</reference>
<dbReference type="AlphaFoldDB" id="A0A560HEW8"/>
<dbReference type="PANTHER" id="PTHR48111:SF1">
    <property type="entry name" value="TWO-COMPONENT RESPONSE REGULATOR ORR33"/>
    <property type="match status" value="1"/>
</dbReference>
<dbReference type="InterPro" id="IPR016032">
    <property type="entry name" value="Sig_transdc_resp-reg_C-effctor"/>
</dbReference>
<dbReference type="InterPro" id="IPR011006">
    <property type="entry name" value="CheY-like_superfamily"/>
</dbReference>
<dbReference type="InterPro" id="IPR001789">
    <property type="entry name" value="Sig_transdc_resp-reg_receiver"/>
</dbReference>
<feature type="domain" description="HTH luxR-type" evidence="7">
    <location>
        <begin position="247"/>
        <end position="312"/>
    </location>
</feature>
<evidence type="ECO:0000256" key="1">
    <source>
        <dbReference type="ARBA" id="ARBA00022553"/>
    </source>
</evidence>
<dbReference type="GO" id="GO:0005829">
    <property type="term" value="C:cytosol"/>
    <property type="evidence" value="ECO:0007669"/>
    <property type="project" value="TreeGrafter"/>
</dbReference>
<dbReference type="Gene3D" id="1.10.10.10">
    <property type="entry name" value="Winged helix-like DNA-binding domain superfamily/Winged helix DNA-binding domain"/>
    <property type="match status" value="1"/>
</dbReference>
<evidence type="ECO:0000313" key="10">
    <source>
        <dbReference type="Proteomes" id="UP000315751"/>
    </source>
</evidence>
<dbReference type="InterPro" id="IPR036388">
    <property type="entry name" value="WH-like_DNA-bd_sf"/>
</dbReference>
<dbReference type="Pfam" id="PF00196">
    <property type="entry name" value="GerE"/>
    <property type="match status" value="1"/>
</dbReference>
<dbReference type="Pfam" id="PF00072">
    <property type="entry name" value="Response_reg"/>
    <property type="match status" value="1"/>
</dbReference>
<keyword evidence="2" id="KW-0902">Two-component regulatory system</keyword>
<dbReference type="PROSITE" id="PS50110">
    <property type="entry name" value="RESPONSE_REGULATORY"/>
    <property type="match status" value="1"/>
</dbReference>
<evidence type="ECO:0000256" key="6">
    <source>
        <dbReference type="PROSITE-ProRule" id="PRU00169"/>
    </source>
</evidence>
<dbReference type="CDD" id="cd19920">
    <property type="entry name" value="REC_PA4781-like"/>
    <property type="match status" value="1"/>
</dbReference>
<accession>A0A560HEW8</accession>
<evidence type="ECO:0000259" key="8">
    <source>
        <dbReference type="PROSITE" id="PS50110"/>
    </source>
</evidence>
<dbReference type="CDD" id="cd06170">
    <property type="entry name" value="LuxR_C_like"/>
    <property type="match status" value="1"/>
</dbReference>
<gene>
    <name evidence="9" type="ORF">FBZ90_104318</name>
</gene>
<dbReference type="EMBL" id="VITR01000004">
    <property type="protein sequence ID" value="TWB43930.1"/>
    <property type="molecule type" value="Genomic_DNA"/>
</dbReference>
<dbReference type="Proteomes" id="UP000315751">
    <property type="component" value="Unassembled WGS sequence"/>
</dbReference>
<dbReference type="SUPFAM" id="SSF46894">
    <property type="entry name" value="C-terminal effector domain of the bipartite response regulators"/>
    <property type="match status" value="1"/>
</dbReference>
<keyword evidence="4" id="KW-0238">DNA-binding</keyword>
<dbReference type="SMART" id="SM00421">
    <property type="entry name" value="HTH_LUXR"/>
    <property type="match status" value="1"/>
</dbReference>
<keyword evidence="3" id="KW-0805">Transcription regulation</keyword>
<dbReference type="GO" id="GO:0000156">
    <property type="term" value="F:phosphorelay response regulator activity"/>
    <property type="evidence" value="ECO:0007669"/>
    <property type="project" value="TreeGrafter"/>
</dbReference>
<sequence length="314" mass="33793">MTDALQATPGRRDTVLVVDDTPETLGFLTDALDQAGLTVLVATDGESALALLEQVTPDLVLMDAVMPGLDGFETCRQLKRDQALAHLPVIFMTGLSETEHVVQGLQAGGVDYVTKPIVVDELMARIRVHLANARVAYGAQVALDTTGRYLLATDARGTLRWCTPQAQRLLAVFFPDDGSGGNTPNRLPPAVAERLAQLRRDSAPAILIDGPDANDTRRLEVAYLSQTEPDEFLFRISETGAGRAERALQQALGLTAREAEVLVWIAHGKSNRDISDILGISPRTVNKHLEQVFVKLGVENRASAAAVAVRVMAG</sequence>
<dbReference type="PRINTS" id="PR00038">
    <property type="entry name" value="HTHLUXR"/>
</dbReference>
<dbReference type="GO" id="GO:0006355">
    <property type="term" value="P:regulation of DNA-templated transcription"/>
    <property type="evidence" value="ECO:0007669"/>
    <property type="project" value="InterPro"/>
</dbReference>
<protein>
    <submittedName>
        <fullName evidence="9">LuxR family two component transcriptional regulator</fullName>
    </submittedName>
</protein>
<evidence type="ECO:0000313" key="9">
    <source>
        <dbReference type="EMBL" id="TWB43930.1"/>
    </source>
</evidence>
<dbReference type="PANTHER" id="PTHR48111">
    <property type="entry name" value="REGULATOR OF RPOS"/>
    <property type="match status" value="1"/>
</dbReference>
<evidence type="ECO:0000256" key="5">
    <source>
        <dbReference type="ARBA" id="ARBA00023163"/>
    </source>
</evidence>
<proteinExistence type="predicted"/>
<keyword evidence="1 6" id="KW-0597">Phosphoprotein</keyword>
<comment type="caution">
    <text evidence="9">The sequence shown here is derived from an EMBL/GenBank/DDBJ whole genome shotgun (WGS) entry which is preliminary data.</text>
</comment>
<dbReference type="InterPro" id="IPR000792">
    <property type="entry name" value="Tscrpt_reg_LuxR_C"/>
</dbReference>
<dbReference type="PROSITE" id="PS50043">
    <property type="entry name" value="HTH_LUXR_2"/>
    <property type="match status" value="1"/>
</dbReference>